<evidence type="ECO:0000313" key="1">
    <source>
        <dbReference type="EMBL" id="GJU05733.1"/>
    </source>
</evidence>
<dbReference type="Proteomes" id="UP001151760">
    <property type="component" value="Unassembled WGS sequence"/>
</dbReference>
<sequence>MPSLPSPEPIVNFFDDLDFIKDFENEFPVIVYNDAQTSKLDLLTKPILNPQHINEFDINDETSLSEYDEEEQNVLYFNDLFPFNIIRPDDLKLEKDNNDNDIDIIQSSEGPHERNIDEYWWRIYKSRDLEVLES</sequence>
<gene>
    <name evidence="1" type="ORF">Tco_1122163</name>
</gene>
<keyword evidence="2" id="KW-1185">Reference proteome</keyword>
<accession>A0ABQ5J2R1</accession>
<dbReference type="EMBL" id="BQNB010021372">
    <property type="protein sequence ID" value="GJU05733.1"/>
    <property type="molecule type" value="Genomic_DNA"/>
</dbReference>
<protein>
    <submittedName>
        <fullName evidence="1">Uncharacterized protein</fullName>
    </submittedName>
</protein>
<evidence type="ECO:0000313" key="2">
    <source>
        <dbReference type="Proteomes" id="UP001151760"/>
    </source>
</evidence>
<reference evidence="1" key="1">
    <citation type="journal article" date="2022" name="Int. J. Mol. Sci.">
        <title>Draft Genome of Tanacetum Coccineum: Genomic Comparison of Closely Related Tanacetum-Family Plants.</title>
        <authorList>
            <person name="Yamashiro T."/>
            <person name="Shiraishi A."/>
            <person name="Nakayama K."/>
            <person name="Satake H."/>
        </authorList>
    </citation>
    <scope>NUCLEOTIDE SEQUENCE</scope>
</reference>
<reference evidence="1" key="2">
    <citation type="submission" date="2022-01" db="EMBL/GenBank/DDBJ databases">
        <authorList>
            <person name="Yamashiro T."/>
            <person name="Shiraishi A."/>
            <person name="Satake H."/>
            <person name="Nakayama K."/>
        </authorList>
    </citation>
    <scope>NUCLEOTIDE SEQUENCE</scope>
</reference>
<organism evidence="1 2">
    <name type="scientific">Tanacetum coccineum</name>
    <dbReference type="NCBI Taxonomy" id="301880"/>
    <lineage>
        <taxon>Eukaryota</taxon>
        <taxon>Viridiplantae</taxon>
        <taxon>Streptophyta</taxon>
        <taxon>Embryophyta</taxon>
        <taxon>Tracheophyta</taxon>
        <taxon>Spermatophyta</taxon>
        <taxon>Magnoliopsida</taxon>
        <taxon>eudicotyledons</taxon>
        <taxon>Gunneridae</taxon>
        <taxon>Pentapetalae</taxon>
        <taxon>asterids</taxon>
        <taxon>campanulids</taxon>
        <taxon>Asterales</taxon>
        <taxon>Asteraceae</taxon>
        <taxon>Asteroideae</taxon>
        <taxon>Anthemideae</taxon>
        <taxon>Anthemidinae</taxon>
        <taxon>Tanacetum</taxon>
    </lineage>
</organism>
<name>A0ABQ5J2R1_9ASTR</name>
<comment type="caution">
    <text evidence="1">The sequence shown here is derived from an EMBL/GenBank/DDBJ whole genome shotgun (WGS) entry which is preliminary data.</text>
</comment>
<proteinExistence type="predicted"/>